<proteinExistence type="inferred from homology"/>
<evidence type="ECO:0000256" key="2">
    <source>
        <dbReference type="ARBA" id="ARBA00022490"/>
    </source>
</evidence>
<evidence type="ECO:0000256" key="1">
    <source>
        <dbReference type="ARBA" id="ARBA00022472"/>
    </source>
</evidence>
<dbReference type="NCBIfam" id="TIGR01952">
    <property type="entry name" value="nusA_arch"/>
    <property type="match status" value="1"/>
</dbReference>
<name>A0A4P2VK43_9ARCH</name>
<keyword evidence="3" id="KW-0694">RNA-binding</keyword>
<evidence type="ECO:0000256" key="3">
    <source>
        <dbReference type="ARBA" id="ARBA00022884"/>
    </source>
</evidence>
<dbReference type="SUPFAM" id="SSF54814">
    <property type="entry name" value="Prokaryotic type KH domain (KH-domain type II)"/>
    <property type="match status" value="1"/>
</dbReference>
<dbReference type="Gene3D" id="3.30.300.20">
    <property type="match status" value="2"/>
</dbReference>
<sequence>MTKDDIILTENELRLMSLFSTLTGISPRDCVIDDRFDRLIFVIDEGADVPRDRIAREALGYLRKKVNRDVEIVEYSDDPVKLIKNALGRGVTDVKIIPRGDSKVAIVTADPREKGRVVGKQGRNAERARLLAKRYHGIDRIQVS</sequence>
<protein>
    <recommendedName>
        <fullName evidence="6">Probable transcription termination protein NusA</fullName>
    </recommendedName>
</protein>
<reference evidence="7 8" key="1">
    <citation type="journal article" date="2019" name="ISME J.">
        <title>Isolation and characterization of a thermophilic sulfur- and iron-reducing thaumarchaeote from a terrestrial acidic hot spring.</title>
        <authorList>
            <person name="Kato S."/>
            <person name="Itoh T."/>
            <person name="Yuki M."/>
            <person name="Nagamori M."/>
            <person name="Ohnishi M."/>
            <person name="Uematsu K."/>
            <person name="Suzuki K."/>
            <person name="Takashina T."/>
            <person name="Ohkuma M."/>
        </authorList>
    </citation>
    <scope>NUCLEOTIDE SEQUENCE [LARGE SCALE GENOMIC DNA]</scope>
    <source>
        <strain evidence="7 8">NAS-02</strain>
    </source>
</reference>
<dbReference type="GO" id="GO:0005737">
    <property type="term" value="C:cytoplasm"/>
    <property type="evidence" value="ECO:0007669"/>
    <property type="project" value="UniProtKB-SubCell"/>
</dbReference>
<evidence type="ECO:0000256" key="6">
    <source>
        <dbReference type="HAMAP-Rule" id="MF_00945"/>
    </source>
</evidence>
<dbReference type="EMBL" id="AP018732">
    <property type="protein sequence ID" value="BBE41638.1"/>
    <property type="molecule type" value="Genomic_DNA"/>
</dbReference>
<evidence type="ECO:0000256" key="5">
    <source>
        <dbReference type="ARBA" id="ARBA00023163"/>
    </source>
</evidence>
<keyword evidence="8" id="KW-1185">Reference proteome</keyword>
<dbReference type="HAMAP" id="MF_00945_A">
    <property type="entry name" value="NusA_A"/>
    <property type="match status" value="1"/>
</dbReference>
<gene>
    <name evidence="6" type="primary">nusA</name>
    <name evidence="7" type="ORF">NAS2_0244</name>
</gene>
<dbReference type="GO" id="GO:0003723">
    <property type="term" value="F:RNA binding"/>
    <property type="evidence" value="ECO:0007669"/>
    <property type="project" value="UniProtKB-KW"/>
</dbReference>
<dbReference type="InterPro" id="IPR009019">
    <property type="entry name" value="KH_sf_prok-type"/>
</dbReference>
<dbReference type="InterPro" id="IPR010212">
    <property type="entry name" value="NusA_arc"/>
</dbReference>
<dbReference type="GO" id="GO:0006353">
    <property type="term" value="P:DNA-templated transcription termination"/>
    <property type="evidence" value="ECO:0007669"/>
    <property type="project" value="UniProtKB-UniRule"/>
</dbReference>
<comment type="subcellular location">
    <subcellularLocation>
        <location evidence="6">Cytoplasm</location>
    </subcellularLocation>
</comment>
<dbReference type="Proteomes" id="UP000509448">
    <property type="component" value="Chromosome"/>
</dbReference>
<dbReference type="AlphaFoldDB" id="A0A4P2VK43"/>
<keyword evidence="5 6" id="KW-0804">Transcription</keyword>
<comment type="similarity">
    <text evidence="6">Belongs to the NusA family.</text>
</comment>
<accession>A0A4P2VK43</accession>
<organism evidence="7 8">
    <name type="scientific">Conexivisphaera calida</name>
    <dbReference type="NCBI Taxonomy" id="1874277"/>
    <lineage>
        <taxon>Archaea</taxon>
        <taxon>Nitrososphaerota</taxon>
        <taxon>Conexivisphaeria</taxon>
        <taxon>Conexivisphaerales</taxon>
        <taxon>Conexivisphaeraceae</taxon>
        <taxon>Conexivisphaera</taxon>
    </lineage>
</organism>
<comment type="function">
    <text evidence="6">Participates in transcription termination.</text>
</comment>
<evidence type="ECO:0000313" key="7">
    <source>
        <dbReference type="EMBL" id="BBE41638.1"/>
    </source>
</evidence>
<dbReference type="GeneID" id="55584061"/>
<dbReference type="RefSeq" id="WP_232085549.1">
    <property type="nucleotide sequence ID" value="NZ_AP018732.1"/>
</dbReference>
<keyword evidence="1 6" id="KW-0806">Transcription termination</keyword>
<evidence type="ECO:0000313" key="8">
    <source>
        <dbReference type="Proteomes" id="UP000509448"/>
    </source>
</evidence>
<keyword evidence="4 6" id="KW-0805">Transcription regulation</keyword>
<evidence type="ECO:0000256" key="4">
    <source>
        <dbReference type="ARBA" id="ARBA00023015"/>
    </source>
</evidence>
<keyword evidence="2 6" id="KW-0963">Cytoplasm</keyword>
<dbReference type="InterPro" id="IPR015946">
    <property type="entry name" value="KH_dom-like_a/b"/>
</dbReference>
<dbReference type="KEGG" id="ccai:NAS2_0244"/>